<feature type="compositionally biased region" description="Polar residues" evidence="1">
    <location>
        <begin position="258"/>
        <end position="273"/>
    </location>
</feature>
<gene>
    <name evidence="2" type="ORF">OS493_006164</name>
</gene>
<dbReference type="EMBL" id="MU825398">
    <property type="protein sequence ID" value="KAJ7393196.1"/>
    <property type="molecule type" value="Genomic_DNA"/>
</dbReference>
<feature type="region of interest" description="Disordered" evidence="1">
    <location>
        <begin position="172"/>
        <end position="289"/>
    </location>
</feature>
<evidence type="ECO:0000313" key="3">
    <source>
        <dbReference type="Proteomes" id="UP001163046"/>
    </source>
</evidence>
<comment type="caution">
    <text evidence="2">The sequence shown here is derived from an EMBL/GenBank/DDBJ whole genome shotgun (WGS) entry which is preliminary data.</text>
</comment>
<name>A0A9X0A4D1_9CNID</name>
<keyword evidence="3" id="KW-1185">Reference proteome</keyword>
<dbReference type="Proteomes" id="UP001163046">
    <property type="component" value="Unassembled WGS sequence"/>
</dbReference>
<reference evidence="2" key="1">
    <citation type="submission" date="2023-01" db="EMBL/GenBank/DDBJ databases">
        <title>Genome assembly of the deep-sea coral Lophelia pertusa.</title>
        <authorList>
            <person name="Herrera S."/>
            <person name="Cordes E."/>
        </authorList>
    </citation>
    <scope>NUCLEOTIDE SEQUENCE</scope>
    <source>
        <strain evidence="2">USNM1676648</strain>
        <tissue evidence="2">Polyp</tissue>
    </source>
</reference>
<evidence type="ECO:0000256" key="1">
    <source>
        <dbReference type="SAM" id="MobiDB-lite"/>
    </source>
</evidence>
<sequence>MNFEPFLQLPCEDVGGNYMKQSSKCSCCCKDFQCESSCSGLASETAHLCAHASSREPESDHLEGNRSADMLQNENEEDVPFTGHPADKSSIEVCVSLLECLLSNRHVSSEVSSSGIGEISSTDSACCDDNTQHNNSFLSLRSTSNSSLNSYPTSPSSACEMPVFLRNMSPSLGKEAIEPSGGENDSNTEHLPENASTVSVHDCSESPLTLQEKRSQSSFGDNMLEDHSSMRSSYEEGLSSGEGTETRETVWLEDTPEGENSVQSVHTGCNTPSEAGHRIGSQGTPLPSFTTALQGNGEESIANDSLISQFQSESDVVFYQHQCHELRLQITQLEEKFATK</sequence>
<protein>
    <submittedName>
        <fullName evidence="2">Uncharacterized protein</fullName>
    </submittedName>
</protein>
<evidence type="ECO:0000313" key="2">
    <source>
        <dbReference type="EMBL" id="KAJ7393196.1"/>
    </source>
</evidence>
<dbReference type="AlphaFoldDB" id="A0A9X0A4D1"/>
<accession>A0A9X0A4D1</accession>
<organism evidence="2 3">
    <name type="scientific">Desmophyllum pertusum</name>
    <dbReference type="NCBI Taxonomy" id="174260"/>
    <lineage>
        <taxon>Eukaryota</taxon>
        <taxon>Metazoa</taxon>
        <taxon>Cnidaria</taxon>
        <taxon>Anthozoa</taxon>
        <taxon>Hexacorallia</taxon>
        <taxon>Scleractinia</taxon>
        <taxon>Caryophylliina</taxon>
        <taxon>Caryophylliidae</taxon>
        <taxon>Desmophyllum</taxon>
    </lineage>
</organism>
<proteinExistence type="predicted"/>